<keyword evidence="2" id="KW-1185">Reference proteome</keyword>
<sequence>MKNSAAMHYLLRNSVTRMRDVSGGHCLSSTLASDFVAQLKTIVVVAI</sequence>
<gene>
    <name evidence="1" type="ORF">I551_7811</name>
</gene>
<protein>
    <submittedName>
        <fullName evidence="1">Uncharacterized protein</fullName>
    </submittedName>
</protein>
<accession>A0ABN0QM46</accession>
<name>A0ABN0QM46_MYCUL</name>
<evidence type="ECO:0000313" key="1">
    <source>
        <dbReference type="EMBL" id="EUA85763.1"/>
    </source>
</evidence>
<evidence type="ECO:0000313" key="2">
    <source>
        <dbReference type="Proteomes" id="UP000020681"/>
    </source>
</evidence>
<reference evidence="1 2" key="1">
    <citation type="submission" date="2014-01" db="EMBL/GenBank/DDBJ databases">
        <authorList>
            <person name="Dobos K."/>
            <person name="Lenaerts A."/>
            <person name="Ordway D."/>
            <person name="DeGroote M.A."/>
            <person name="Parker T."/>
            <person name="Sizemore C."/>
            <person name="Tallon L.J."/>
            <person name="Sadzewicz L.K."/>
            <person name="Sengamalay N."/>
            <person name="Fraser C.M."/>
            <person name="Hine E."/>
            <person name="Shefchek K.A."/>
            <person name="Das S.P."/>
            <person name="Tettelin H."/>
        </authorList>
    </citation>
    <scope>NUCLEOTIDE SEQUENCE [LARGE SCALE GENOMIC DNA]</scope>
    <source>
        <strain evidence="1 2">Harvey</strain>
    </source>
</reference>
<dbReference type="EMBL" id="JAOL01000189">
    <property type="protein sequence ID" value="EUA85763.1"/>
    <property type="molecule type" value="Genomic_DNA"/>
</dbReference>
<proteinExistence type="predicted"/>
<comment type="caution">
    <text evidence="1">The sequence shown here is derived from an EMBL/GenBank/DDBJ whole genome shotgun (WGS) entry which is preliminary data.</text>
</comment>
<dbReference type="Proteomes" id="UP000020681">
    <property type="component" value="Unassembled WGS sequence"/>
</dbReference>
<organism evidence="1 2">
    <name type="scientific">Mycobacterium ulcerans str. Harvey</name>
    <dbReference type="NCBI Taxonomy" id="1299332"/>
    <lineage>
        <taxon>Bacteria</taxon>
        <taxon>Bacillati</taxon>
        <taxon>Actinomycetota</taxon>
        <taxon>Actinomycetes</taxon>
        <taxon>Mycobacteriales</taxon>
        <taxon>Mycobacteriaceae</taxon>
        <taxon>Mycobacterium</taxon>
        <taxon>Mycobacterium ulcerans group</taxon>
    </lineage>
</organism>